<reference evidence="12 13" key="1">
    <citation type="submission" date="2020-03" db="EMBL/GenBank/DDBJ databases">
        <authorList>
            <consortium name="Genoscope - CEA"/>
            <person name="William W."/>
        </authorList>
    </citation>
    <scope>NUCLEOTIDE SEQUENCE [LARGE SCALE GENOMIC DNA]</scope>
    <source>
        <strain evidence="13">DSM 16959</strain>
    </source>
</reference>
<feature type="transmembrane region" description="Helical" evidence="10">
    <location>
        <begin position="682"/>
        <end position="703"/>
    </location>
</feature>
<dbReference type="PRINTS" id="PR00119">
    <property type="entry name" value="CATATPASE"/>
</dbReference>
<evidence type="ECO:0000259" key="11">
    <source>
        <dbReference type="SMART" id="SM00831"/>
    </source>
</evidence>
<evidence type="ECO:0000256" key="6">
    <source>
        <dbReference type="ARBA" id="ARBA00022840"/>
    </source>
</evidence>
<protein>
    <submittedName>
        <fullName evidence="12">ATPase</fullName>
    </submittedName>
</protein>
<dbReference type="SFLD" id="SFLDS00003">
    <property type="entry name" value="Haloacid_Dehalogenase"/>
    <property type="match status" value="1"/>
</dbReference>
<dbReference type="Pfam" id="PF00690">
    <property type="entry name" value="Cation_ATPase_N"/>
    <property type="match status" value="1"/>
</dbReference>
<dbReference type="InterPro" id="IPR050510">
    <property type="entry name" value="Cation_transp_ATPase_P-type"/>
</dbReference>
<dbReference type="EMBL" id="LR778301">
    <property type="protein sequence ID" value="CAB1371028.1"/>
    <property type="molecule type" value="Genomic_DNA"/>
</dbReference>
<dbReference type="InterPro" id="IPR036412">
    <property type="entry name" value="HAD-like_sf"/>
</dbReference>
<dbReference type="Proteomes" id="UP000515733">
    <property type="component" value="Chromosome"/>
</dbReference>
<organism evidence="12 13">
    <name type="scientific">Denitratisoma oestradiolicum</name>
    <dbReference type="NCBI Taxonomy" id="311182"/>
    <lineage>
        <taxon>Bacteria</taxon>
        <taxon>Pseudomonadati</taxon>
        <taxon>Pseudomonadota</taxon>
        <taxon>Betaproteobacteria</taxon>
        <taxon>Nitrosomonadales</taxon>
        <taxon>Sterolibacteriaceae</taxon>
        <taxon>Denitratisoma</taxon>
    </lineage>
</organism>
<feature type="transmembrane region" description="Helical" evidence="10">
    <location>
        <begin position="796"/>
        <end position="819"/>
    </location>
</feature>
<evidence type="ECO:0000256" key="7">
    <source>
        <dbReference type="ARBA" id="ARBA00022967"/>
    </source>
</evidence>
<keyword evidence="7" id="KW-1278">Translocase</keyword>
<dbReference type="Gene3D" id="2.70.150.10">
    <property type="entry name" value="Calcium-transporting ATPase, cytoplasmic transduction domain A"/>
    <property type="match status" value="1"/>
</dbReference>
<feature type="transmembrane region" description="Helical" evidence="10">
    <location>
        <begin position="265"/>
        <end position="286"/>
    </location>
</feature>
<dbReference type="GO" id="GO:0016887">
    <property type="term" value="F:ATP hydrolysis activity"/>
    <property type="evidence" value="ECO:0007669"/>
    <property type="project" value="InterPro"/>
</dbReference>
<dbReference type="AlphaFoldDB" id="A0A6S6Y0V2"/>
<keyword evidence="6" id="KW-0067">ATP-binding</keyword>
<feature type="transmembrane region" description="Helical" evidence="10">
    <location>
        <begin position="750"/>
        <end position="776"/>
    </location>
</feature>
<evidence type="ECO:0000256" key="4">
    <source>
        <dbReference type="ARBA" id="ARBA00022692"/>
    </source>
</evidence>
<evidence type="ECO:0000256" key="2">
    <source>
        <dbReference type="ARBA" id="ARBA00005675"/>
    </source>
</evidence>
<dbReference type="Gene3D" id="3.40.50.1000">
    <property type="entry name" value="HAD superfamily/HAD-like"/>
    <property type="match status" value="2"/>
</dbReference>
<name>A0A6S6Y0V2_9PROT</name>
<keyword evidence="13" id="KW-1185">Reference proteome</keyword>
<dbReference type="PANTHER" id="PTHR43294:SF21">
    <property type="entry name" value="CATION TRANSPORTING ATPASE"/>
    <property type="match status" value="1"/>
</dbReference>
<dbReference type="GO" id="GO:0005524">
    <property type="term" value="F:ATP binding"/>
    <property type="evidence" value="ECO:0007669"/>
    <property type="project" value="UniProtKB-KW"/>
</dbReference>
<dbReference type="PANTHER" id="PTHR43294">
    <property type="entry name" value="SODIUM/POTASSIUM-TRANSPORTING ATPASE SUBUNIT ALPHA"/>
    <property type="match status" value="1"/>
</dbReference>
<comment type="subcellular location">
    <subcellularLocation>
        <location evidence="1">Cell membrane</location>
        <topology evidence="1">Multi-pass membrane protein</topology>
    </subcellularLocation>
</comment>
<dbReference type="PRINTS" id="PR00120">
    <property type="entry name" value="HATPASE"/>
</dbReference>
<dbReference type="FunFam" id="3.40.50.1000:FF:000083">
    <property type="entry name" value="Sodium/potassium-transporting ATPase subunit alpha"/>
    <property type="match status" value="1"/>
</dbReference>
<dbReference type="SUPFAM" id="SSF81660">
    <property type="entry name" value="Metal cation-transporting ATPase, ATP-binding domain N"/>
    <property type="match status" value="1"/>
</dbReference>
<dbReference type="GO" id="GO:0015662">
    <property type="term" value="F:P-type ion transporter activity"/>
    <property type="evidence" value="ECO:0007669"/>
    <property type="project" value="UniProtKB-ARBA"/>
</dbReference>
<keyword evidence="8 10" id="KW-1133">Transmembrane helix</keyword>
<feature type="transmembrane region" description="Helical" evidence="10">
    <location>
        <begin position="73"/>
        <end position="91"/>
    </location>
</feature>
<dbReference type="Pfam" id="PF13246">
    <property type="entry name" value="Cation_ATPase"/>
    <property type="match status" value="1"/>
</dbReference>
<dbReference type="InterPro" id="IPR018303">
    <property type="entry name" value="ATPase_P-typ_P_site"/>
</dbReference>
<feature type="domain" description="Cation-transporting P-type ATPase N-terminal" evidence="11">
    <location>
        <begin position="17"/>
        <end position="90"/>
    </location>
</feature>
<dbReference type="InterPro" id="IPR008250">
    <property type="entry name" value="ATPase_P-typ_transduc_dom_A_sf"/>
</dbReference>
<evidence type="ECO:0000256" key="8">
    <source>
        <dbReference type="ARBA" id="ARBA00022989"/>
    </source>
</evidence>
<sequence>MLAFRWAGTTMSLCDPRIESQSPEAALSSFGSGSEGLTREEAVRRRAEFGPNRVEAVTRIPLWRTFLREFSDFFALILWLAAGMAFVSEGANPGQGMAGLGFAIIGVILVNGCFSFWQAYRAEQALAALRQLLPQVAHVRRSGETLALNVEDLVPGDLVLLAEGDKVPADCRIVAAWGLRVNLATLTGESRPKARSAKADAAAGGNVLVARNLLLAGTLIVSGGCRAVVYATGMRTEFGRIAHLTQTVGAAESPLQREIRRVSHLVALLALGLGLVFFLIGDWIGLPFWANAMFAIGIIVANVPEGLLPTVTLALALATQRMARRNALVRHLPAVEALGSTTVILTDKTGTLTRNSMAVRELYVAGAHHLAAPRWPRGADLRLRSVARFCHALKFPGGQPSGDPMEIALWQFAGEIPEPGGRIGDMPFDAERRRMSVLMAEPGGGASLWCKGAPETVLPLCLSWLDGDAERPFDDAAWQAFRCAHEDMANRGLRVLALAWKPVAEVAGADESGLRLCGLIGLEDPPRPDVREAVTRCHEAGLRVIMVTGDHPRTAVALAREVDLIRTPAPVVLNGEEVRKMSPAALQLALDAPEILFARVTAEQKMVIVQALQRKGEIVAVTGDGVNDAPALKTADIGIAMGRSGTDVAREAADIVLLDDHFATIVNAVEEGRTVFENIRKFLTYILTSNIPEIVPYLAFVLFRIPLPLTVIQILAVDLGTDILPALALGAERPHPDIMRLPPRPRQERLLSWPLLARAYLFLGPLEAFGAMMVFFHVLGAGGWSPGQQLAVADPLYLRGTTACLLAIVLTQMANVFVCRHPLLPTWRFPLLSNPLLLLGLVVEALLLLALVYTPWGNLLFGTVPLAGSAWLYAMPFGLLLLVAEEMRKGIVRGRQGAPLPRS</sequence>
<dbReference type="SFLD" id="SFLDF00027">
    <property type="entry name" value="p-type_atpase"/>
    <property type="match status" value="1"/>
</dbReference>
<dbReference type="SUPFAM" id="SSF81653">
    <property type="entry name" value="Calcium ATPase, transduction domain A"/>
    <property type="match status" value="1"/>
</dbReference>
<proteinExistence type="inferred from homology"/>
<dbReference type="InterPro" id="IPR023299">
    <property type="entry name" value="ATPase_P-typ_cyto_dom_N"/>
</dbReference>
<evidence type="ECO:0000256" key="5">
    <source>
        <dbReference type="ARBA" id="ARBA00022741"/>
    </source>
</evidence>
<dbReference type="SUPFAM" id="SSF81665">
    <property type="entry name" value="Calcium ATPase, transmembrane domain M"/>
    <property type="match status" value="1"/>
</dbReference>
<gene>
    <name evidence="12" type="ORF">DENOEST_3874</name>
</gene>
<evidence type="ECO:0000313" key="13">
    <source>
        <dbReference type="Proteomes" id="UP000515733"/>
    </source>
</evidence>
<dbReference type="SMART" id="SM00831">
    <property type="entry name" value="Cation_ATPase_N"/>
    <property type="match status" value="1"/>
</dbReference>
<dbReference type="InterPro" id="IPR001757">
    <property type="entry name" value="P_typ_ATPase"/>
</dbReference>
<dbReference type="Gene3D" id="1.20.1110.10">
    <property type="entry name" value="Calcium-transporting ATPase, transmembrane domain"/>
    <property type="match status" value="2"/>
</dbReference>
<dbReference type="PROSITE" id="PS00154">
    <property type="entry name" value="ATPASE_E1_E2"/>
    <property type="match status" value="1"/>
</dbReference>
<dbReference type="InterPro" id="IPR044492">
    <property type="entry name" value="P_typ_ATPase_HD_dom"/>
</dbReference>
<evidence type="ECO:0000313" key="12">
    <source>
        <dbReference type="EMBL" id="CAB1371028.1"/>
    </source>
</evidence>
<dbReference type="GO" id="GO:0005886">
    <property type="term" value="C:plasma membrane"/>
    <property type="evidence" value="ECO:0007669"/>
    <property type="project" value="UniProtKB-SubCell"/>
</dbReference>
<feature type="transmembrane region" description="Helical" evidence="10">
    <location>
        <begin position="859"/>
        <end position="883"/>
    </location>
</feature>
<accession>A0A6S6Y0V2</accession>
<dbReference type="Pfam" id="PF00122">
    <property type="entry name" value="E1-E2_ATPase"/>
    <property type="match status" value="1"/>
</dbReference>
<dbReference type="SFLD" id="SFLDG00002">
    <property type="entry name" value="C1.7:_P-type_atpase_like"/>
    <property type="match status" value="1"/>
</dbReference>
<dbReference type="InterPro" id="IPR023298">
    <property type="entry name" value="ATPase_P-typ_TM_dom_sf"/>
</dbReference>
<dbReference type="Gene3D" id="3.40.1110.10">
    <property type="entry name" value="Calcium-transporting ATPase, cytoplasmic domain N"/>
    <property type="match status" value="2"/>
</dbReference>
<dbReference type="Pfam" id="PF00689">
    <property type="entry name" value="Cation_ATPase_C"/>
    <property type="match status" value="1"/>
</dbReference>
<dbReference type="NCBIfam" id="TIGR01494">
    <property type="entry name" value="ATPase_P-type"/>
    <property type="match status" value="3"/>
</dbReference>
<dbReference type="KEGG" id="doe:DENOEST_3874"/>
<keyword evidence="5" id="KW-0547">Nucleotide-binding</keyword>
<comment type="similarity">
    <text evidence="2">Belongs to the cation transport ATPase (P-type) (TC 3.A.3) family. Type IIA subfamily.</text>
</comment>
<dbReference type="InterPro" id="IPR023214">
    <property type="entry name" value="HAD_sf"/>
</dbReference>
<dbReference type="InterPro" id="IPR004014">
    <property type="entry name" value="ATPase_P-typ_cation-transptr_N"/>
</dbReference>
<evidence type="ECO:0000256" key="10">
    <source>
        <dbReference type="SAM" id="Phobius"/>
    </source>
</evidence>
<feature type="transmembrane region" description="Helical" evidence="10">
    <location>
        <begin position="97"/>
        <end position="120"/>
    </location>
</feature>
<dbReference type="InterPro" id="IPR059000">
    <property type="entry name" value="ATPase_P-type_domA"/>
</dbReference>
<feature type="transmembrane region" description="Helical" evidence="10">
    <location>
        <begin position="709"/>
        <end position="729"/>
    </location>
</feature>
<keyword evidence="4 10" id="KW-0812">Transmembrane</keyword>
<dbReference type="InterPro" id="IPR006068">
    <property type="entry name" value="ATPase_P-typ_cation-transptr_C"/>
</dbReference>
<evidence type="ECO:0000256" key="9">
    <source>
        <dbReference type="ARBA" id="ARBA00023136"/>
    </source>
</evidence>
<keyword evidence="3" id="KW-1003">Cell membrane</keyword>
<evidence type="ECO:0000256" key="1">
    <source>
        <dbReference type="ARBA" id="ARBA00004651"/>
    </source>
</evidence>
<feature type="transmembrane region" description="Helical" evidence="10">
    <location>
        <begin position="292"/>
        <end position="318"/>
    </location>
</feature>
<dbReference type="SUPFAM" id="SSF56784">
    <property type="entry name" value="HAD-like"/>
    <property type="match status" value="1"/>
</dbReference>
<keyword evidence="9 10" id="KW-0472">Membrane</keyword>
<evidence type="ECO:0000256" key="3">
    <source>
        <dbReference type="ARBA" id="ARBA00022475"/>
    </source>
</evidence>
<feature type="transmembrane region" description="Helical" evidence="10">
    <location>
        <begin position="831"/>
        <end position="853"/>
    </location>
</feature>